<dbReference type="InterPro" id="IPR011032">
    <property type="entry name" value="GroES-like_sf"/>
</dbReference>
<dbReference type="Gene3D" id="3.40.50.720">
    <property type="entry name" value="NAD(P)-binding Rossmann-like Domain"/>
    <property type="match status" value="1"/>
</dbReference>
<keyword evidence="1" id="KW-0560">Oxidoreductase</keyword>
<organism evidence="3 4">
    <name type="scientific">Coffea arabica</name>
    <name type="common">Arabian coffee</name>
    <dbReference type="NCBI Taxonomy" id="13443"/>
    <lineage>
        <taxon>Eukaryota</taxon>
        <taxon>Viridiplantae</taxon>
        <taxon>Streptophyta</taxon>
        <taxon>Embryophyta</taxon>
        <taxon>Tracheophyta</taxon>
        <taxon>Spermatophyta</taxon>
        <taxon>Magnoliopsida</taxon>
        <taxon>eudicotyledons</taxon>
        <taxon>Gunneridae</taxon>
        <taxon>Pentapetalae</taxon>
        <taxon>asterids</taxon>
        <taxon>lamiids</taxon>
        <taxon>Gentianales</taxon>
        <taxon>Rubiaceae</taxon>
        <taxon>Ixoroideae</taxon>
        <taxon>Gardenieae complex</taxon>
        <taxon>Bertiereae - Coffeeae clade</taxon>
        <taxon>Coffeeae</taxon>
        <taxon>Coffea</taxon>
    </lineage>
</organism>
<dbReference type="Pfam" id="PF16884">
    <property type="entry name" value="ADH_N_2"/>
    <property type="match status" value="1"/>
</dbReference>
<name>A0A6P6X2H0_COFAR</name>
<keyword evidence="3" id="KW-1185">Reference proteome</keyword>
<dbReference type="OrthoDB" id="809632at2759"/>
<dbReference type="SMART" id="SM00829">
    <property type="entry name" value="PKS_ER"/>
    <property type="match status" value="1"/>
</dbReference>
<evidence type="ECO:0000256" key="1">
    <source>
        <dbReference type="ARBA" id="ARBA00023002"/>
    </source>
</evidence>
<dbReference type="InterPro" id="IPR041694">
    <property type="entry name" value="ADH_N_2"/>
</dbReference>
<dbReference type="FunFam" id="3.40.50.720:FF:000121">
    <property type="entry name" value="Prostaglandin reductase 2"/>
    <property type="match status" value="1"/>
</dbReference>
<protein>
    <submittedName>
        <fullName evidence="4">2-alkenal reductase (NADP(+)-dependent)-like</fullName>
    </submittedName>
</protein>
<proteinExistence type="predicted"/>
<dbReference type="InterPro" id="IPR020843">
    <property type="entry name" value="ER"/>
</dbReference>
<dbReference type="InterPro" id="IPR013149">
    <property type="entry name" value="ADH-like_C"/>
</dbReference>
<evidence type="ECO:0000313" key="3">
    <source>
        <dbReference type="Proteomes" id="UP001652660"/>
    </source>
</evidence>
<reference evidence="4" key="2">
    <citation type="submission" date="2025-08" db="UniProtKB">
        <authorList>
            <consortium name="RefSeq"/>
        </authorList>
    </citation>
    <scope>IDENTIFICATION</scope>
    <source>
        <tissue evidence="4">Leaves</tissue>
    </source>
</reference>
<dbReference type="RefSeq" id="XP_027120052.1">
    <property type="nucleotide sequence ID" value="XM_027264251.2"/>
</dbReference>
<dbReference type="AlphaFoldDB" id="A0A6P6X2H0"/>
<dbReference type="InterPro" id="IPR045010">
    <property type="entry name" value="MDR_fam"/>
</dbReference>
<dbReference type="PANTHER" id="PTHR43205">
    <property type="entry name" value="PROSTAGLANDIN REDUCTASE"/>
    <property type="match status" value="1"/>
</dbReference>
<sequence>MHISVSISKGIRNPPIFISEKKRVVFFLGRGFQKMAEEEVSNKQVILKNYVSGFPKESDMEVKTTALKLKLPDGGDYSAAILVKNLYLSCDPYMRSRMRKLEGHYAEAYTPGSPIVGLGVARVLESNNPKFSKGDLLWGLTRWEEYSVIADPETRFKIHNTDVPLSYYTGILGMPGMTAYAGFFEICSPKKGERVFISAASGAVGQLVGQFAKAFGCYVIGSAGTKEKVDLLKNKFGFDEAFNYKEEQDLNAALKRYFPDGIDIYFENVGGKMLDAVLLNMRVHGRIAVCGLISQYNLEQHEGIHNLFCLITKRIKMEGFLVFDYYHLYPKFLDMVLPQIKEGKIAYVEDIAEGLENAPSALIGLFSGRNVGKQVVVVARE</sequence>
<dbReference type="Pfam" id="PF00107">
    <property type="entry name" value="ADH_zinc_N"/>
    <property type="match status" value="1"/>
</dbReference>
<dbReference type="SUPFAM" id="SSF51735">
    <property type="entry name" value="NAD(P)-binding Rossmann-fold domains"/>
    <property type="match status" value="1"/>
</dbReference>
<dbReference type="SUPFAM" id="SSF50129">
    <property type="entry name" value="GroES-like"/>
    <property type="match status" value="1"/>
</dbReference>
<dbReference type="GO" id="GO:0032440">
    <property type="term" value="F:2-alkenal reductase [NAD(P)H] activity"/>
    <property type="evidence" value="ECO:0007669"/>
    <property type="project" value="TreeGrafter"/>
</dbReference>
<feature type="domain" description="Enoyl reductase (ER)" evidence="2">
    <location>
        <begin position="81"/>
        <end position="376"/>
    </location>
</feature>
<dbReference type="PANTHER" id="PTHR43205:SF7">
    <property type="entry name" value="PROSTAGLANDIN REDUCTASE 1"/>
    <property type="match status" value="1"/>
</dbReference>
<dbReference type="InterPro" id="IPR036291">
    <property type="entry name" value="NAD(P)-bd_dom_sf"/>
</dbReference>
<dbReference type="Gene3D" id="3.90.180.10">
    <property type="entry name" value="Medium-chain alcohol dehydrogenases, catalytic domain"/>
    <property type="match status" value="1"/>
</dbReference>
<reference evidence="3" key="1">
    <citation type="journal article" date="2025" name="Foods">
        <title>Unveiling the Microbial Signatures of Arabica Coffee Cherries: Insights into Ripeness Specific Diversity, Functional Traits, and Implications for Quality and Safety.</title>
        <authorList>
            <consortium name="RefSeq"/>
            <person name="Tenea G.N."/>
            <person name="Cifuentes V."/>
            <person name="Reyes P."/>
            <person name="Cevallos-Vallejos M."/>
        </authorList>
    </citation>
    <scope>NUCLEOTIDE SEQUENCE [LARGE SCALE GENOMIC DNA]</scope>
</reference>
<dbReference type="GeneID" id="113737008"/>
<gene>
    <name evidence="4" type="primary">LOC113737008</name>
</gene>
<evidence type="ECO:0000259" key="2">
    <source>
        <dbReference type="SMART" id="SM00829"/>
    </source>
</evidence>
<dbReference type="CDD" id="cd08295">
    <property type="entry name" value="double_bond_reductase_like"/>
    <property type="match status" value="1"/>
</dbReference>
<evidence type="ECO:0000313" key="4">
    <source>
        <dbReference type="RefSeq" id="XP_027120052.1"/>
    </source>
</evidence>
<dbReference type="Proteomes" id="UP001652660">
    <property type="component" value="Chromosome 3e"/>
</dbReference>
<accession>A0A6P6X2H0</accession>